<proteinExistence type="inferred from homology"/>
<sequence>MRLRLLHMFSEVVRTGSFTAAATTSHASQSTVSKAVHQLEEELGVVLLERSMTPLRPTSAGELVLQHARNMLEEAQRMRDELAELQGLQRGVLRLGLPPLGSASLFAPLFVTFRQRYPQIDIQLVEQGSRRLEELLLRGDIELAATLLPVPEALEAQFVFQSRLVAVLATDHPLAGCQEIALAELAETPFIFYEAGFALNAQLRHACMQQGFEPREATHSGQVDFVIALVAAGYGVAFLPELMVPQQAQRQTRFIPIRQDEGTLWQLALAWPRQRTLSPAALKWLELSREKLGGGPAGLLPTP</sequence>
<dbReference type="EMBL" id="RDQO01000002">
    <property type="protein sequence ID" value="RMX06910.1"/>
    <property type="molecule type" value="Genomic_DNA"/>
</dbReference>
<dbReference type="RefSeq" id="WP_122228960.1">
    <property type="nucleotide sequence ID" value="NZ_RDQO01000002.1"/>
</dbReference>
<dbReference type="PANTHER" id="PTHR30419:SF8">
    <property type="entry name" value="NITROGEN ASSIMILATION TRANSCRIPTIONAL ACTIVATOR-RELATED"/>
    <property type="match status" value="1"/>
</dbReference>
<organism evidence="6 7">
    <name type="scientific">Corticibacter populi</name>
    <dbReference type="NCBI Taxonomy" id="1550736"/>
    <lineage>
        <taxon>Bacteria</taxon>
        <taxon>Pseudomonadati</taxon>
        <taxon>Pseudomonadota</taxon>
        <taxon>Betaproteobacteria</taxon>
        <taxon>Burkholderiales</taxon>
        <taxon>Comamonadaceae</taxon>
        <taxon>Corticibacter</taxon>
    </lineage>
</organism>
<evidence type="ECO:0000256" key="4">
    <source>
        <dbReference type="ARBA" id="ARBA00023163"/>
    </source>
</evidence>
<dbReference type="GO" id="GO:0003700">
    <property type="term" value="F:DNA-binding transcription factor activity"/>
    <property type="evidence" value="ECO:0007669"/>
    <property type="project" value="InterPro"/>
</dbReference>
<gene>
    <name evidence="6" type="ORF">D8I35_08445</name>
</gene>
<evidence type="ECO:0000256" key="2">
    <source>
        <dbReference type="ARBA" id="ARBA00023015"/>
    </source>
</evidence>
<dbReference type="Gene3D" id="1.10.10.10">
    <property type="entry name" value="Winged helix-like DNA-binding domain superfamily/Winged helix DNA-binding domain"/>
    <property type="match status" value="1"/>
</dbReference>
<dbReference type="Pfam" id="PF03466">
    <property type="entry name" value="LysR_substrate"/>
    <property type="match status" value="1"/>
</dbReference>
<dbReference type="OrthoDB" id="5671700at2"/>
<accession>A0A3M6QV71</accession>
<reference evidence="6 7" key="1">
    <citation type="submission" date="2018-10" db="EMBL/GenBank/DDBJ databases">
        <title>Draft genome of Cortibacter populi DSM10536.</title>
        <authorList>
            <person name="Bernier A.-M."/>
            <person name="Bernard K."/>
        </authorList>
    </citation>
    <scope>NUCLEOTIDE SEQUENCE [LARGE SCALE GENOMIC DNA]</scope>
    <source>
        <strain evidence="6 7">DSM 105136</strain>
    </source>
</reference>
<dbReference type="GO" id="GO:0005829">
    <property type="term" value="C:cytosol"/>
    <property type="evidence" value="ECO:0007669"/>
    <property type="project" value="TreeGrafter"/>
</dbReference>
<dbReference type="PROSITE" id="PS50931">
    <property type="entry name" value="HTH_LYSR"/>
    <property type="match status" value="1"/>
</dbReference>
<dbReference type="SUPFAM" id="SSF46785">
    <property type="entry name" value="Winged helix' DNA-binding domain"/>
    <property type="match status" value="1"/>
</dbReference>
<dbReference type="Proteomes" id="UP000278006">
    <property type="component" value="Unassembled WGS sequence"/>
</dbReference>
<keyword evidence="2" id="KW-0805">Transcription regulation</keyword>
<evidence type="ECO:0000259" key="5">
    <source>
        <dbReference type="PROSITE" id="PS50931"/>
    </source>
</evidence>
<evidence type="ECO:0000313" key="6">
    <source>
        <dbReference type="EMBL" id="RMX06910.1"/>
    </source>
</evidence>
<keyword evidence="3" id="KW-0238">DNA-binding</keyword>
<dbReference type="InterPro" id="IPR036390">
    <property type="entry name" value="WH_DNA-bd_sf"/>
</dbReference>
<evidence type="ECO:0000313" key="7">
    <source>
        <dbReference type="Proteomes" id="UP000278006"/>
    </source>
</evidence>
<dbReference type="Pfam" id="PF00126">
    <property type="entry name" value="HTH_1"/>
    <property type="match status" value="1"/>
</dbReference>
<evidence type="ECO:0000256" key="1">
    <source>
        <dbReference type="ARBA" id="ARBA00009437"/>
    </source>
</evidence>
<comment type="similarity">
    <text evidence="1">Belongs to the LysR transcriptional regulatory family.</text>
</comment>
<dbReference type="InterPro" id="IPR005119">
    <property type="entry name" value="LysR_subst-bd"/>
</dbReference>
<comment type="caution">
    <text evidence="6">The sequence shown here is derived from an EMBL/GenBank/DDBJ whole genome shotgun (WGS) entry which is preliminary data.</text>
</comment>
<dbReference type="GO" id="GO:0003677">
    <property type="term" value="F:DNA binding"/>
    <property type="evidence" value="ECO:0007669"/>
    <property type="project" value="UniProtKB-KW"/>
</dbReference>
<evidence type="ECO:0000256" key="3">
    <source>
        <dbReference type="ARBA" id="ARBA00023125"/>
    </source>
</evidence>
<keyword evidence="7" id="KW-1185">Reference proteome</keyword>
<dbReference type="AlphaFoldDB" id="A0A3M6QV71"/>
<keyword evidence="4" id="KW-0804">Transcription</keyword>
<dbReference type="InterPro" id="IPR050950">
    <property type="entry name" value="HTH-type_LysR_regulators"/>
</dbReference>
<dbReference type="InterPro" id="IPR036388">
    <property type="entry name" value="WH-like_DNA-bd_sf"/>
</dbReference>
<dbReference type="SUPFAM" id="SSF53850">
    <property type="entry name" value="Periplasmic binding protein-like II"/>
    <property type="match status" value="1"/>
</dbReference>
<protein>
    <submittedName>
        <fullName evidence="6">LysR family transcriptional regulator</fullName>
    </submittedName>
</protein>
<dbReference type="PRINTS" id="PR00039">
    <property type="entry name" value="HTHLYSR"/>
</dbReference>
<dbReference type="Gene3D" id="3.40.190.290">
    <property type="match status" value="1"/>
</dbReference>
<feature type="domain" description="HTH lysR-type" evidence="5">
    <location>
        <begin position="1"/>
        <end position="58"/>
    </location>
</feature>
<dbReference type="FunFam" id="1.10.10.10:FF:000001">
    <property type="entry name" value="LysR family transcriptional regulator"/>
    <property type="match status" value="1"/>
</dbReference>
<dbReference type="InterPro" id="IPR000847">
    <property type="entry name" value="LysR_HTH_N"/>
</dbReference>
<dbReference type="PANTHER" id="PTHR30419">
    <property type="entry name" value="HTH-TYPE TRANSCRIPTIONAL REGULATOR YBHD"/>
    <property type="match status" value="1"/>
</dbReference>
<name>A0A3M6QV71_9BURK</name>